<dbReference type="KEGG" id="bgv:CAL12_02430"/>
<dbReference type="InterPro" id="IPR045621">
    <property type="entry name" value="BPD_transp_1_N"/>
</dbReference>
<dbReference type="CDD" id="cd06261">
    <property type="entry name" value="TM_PBP2"/>
    <property type="match status" value="1"/>
</dbReference>
<comment type="similarity">
    <text evidence="7">Belongs to the binding-protein-dependent transport system permease family.</text>
</comment>
<comment type="subcellular location">
    <subcellularLocation>
        <location evidence="1 7">Cell membrane</location>
        <topology evidence="1 7">Multi-pass membrane protein</topology>
    </subcellularLocation>
</comment>
<feature type="transmembrane region" description="Helical" evidence="7">
    <location>
        <begin position="182"/>
        <end position="204"/>
    </location>
</feature>
<dbReference type="Pfam" id="PF19300">
    <property type="entry name" value="BPD_transp_1_N"/>
    <property type="match status" value="1"/>
</dbReference>
<dbReference type="PANTHER" id="PTHR43163">
    <property type="entry name" value="DIPEPTIDE TRANSPORT SYSTEM PERMEASE PROTEIN DPPB-RELATED"/>
    <property type="match status" value="1"/>
</dbReference>
<evidence type="ECO:0000256" key="1">
    <source>
        <dbReference type="ARBA" id="ARBA00004651"/>
    </source>
</evidence>
<dbReference type="OrthoDB" id="9803623at2"/>
<dbReference type="PROSITE" id="PS50928">
    <property type="entry name" value="ABC_TM1"/>
    <property type="match status" value="1"/>
</dbReference>
<evidence type="ECO:0000256" key="6">
    <source>
        <dbReference type="ARBA" id="ARBA00023136"/>
    </source>
</evidence>
<evidence type="ECO:0000256" key="7">
    <source>
        <dbReference type="RuleBase" id="RU363032"/>
    </source>
</evidence>
<keyword evidence="5 7" id="KW-1133">Transmembrane helix</keyword>
<dbReference type="GO" id="GO:0005886">
    <property type="term" value="C:plasma membrane"/>
    <property type="evidence" value="ECO:0007669"/>
    <property type="project" value="UniProtKB-SubCell"/>
</dbReference>
<evidence type="ECO:0000256" key="3">
    <source>
        <dbReference type="ARBA" id="ARBA00022475"/>
    </source>
</evidence>
<evidence type="ECO:0000256" key="2">
    <source>
        <dbReference type="ARBA" id="ARBA00022448"/>
    </source>
</evidence>
<protein>
    <submittedName>
        <fullName evidence="9">ABC transporter permease</fullName>
    </submittedName>
</protein>
<dbReference type="InterPro" id="IPR000515">
    <property type="entry name" value="MetI-like"/>
</dbReference>
<keyword evidence="3" id="KW-1003">Cell membrane</keyword>
<dbReference type="Gene3D" id="1.10.3720.10">
    <property type="entry name" value="MetI-like"/>
    <property type="match status" value="1"/>
</dbReference>
<name>A0A1W6YFP6_9BORD</name>
<accession>A0A1W6YFP6</accession>
<feature type="transmembrane region" description="Helical" evidence="7">
    <location>
        <begin position="144"/>
        <end position="162"/>
    </location>
</feature>
<feature type="domain" description="ABC transmembrane type-1" evidence="8">
    <location>
        <begin position="95"/>
        <end position="303"/>
    </location>
</feature>
<keyword evidence="10" id="KW-1185">Reference proteome</keyword>
<reference evidence="9 10" key="1">
    <citation type="submission" date="2017-05" db="EMBL/GenBank/DDBJ databases">
        <title>Complete and WGS of Bordetella genogroups.</title>
        <authorList>
            <person name="Spilker T."/>
            <person name="LiPuma J."/>
        </authorList>
    </citation>
    <scope>NUCLEOTIDE SEQUENCE [LARGE SCALE GENOMIC DNA]</scope>
    <source>
        <strain evidence="9 10">AU19157</strain>
    </source>
</reference>
<dbReference type="InterPro" id="IPR035906">
    <property type="entry name" value="MetI-like_sf"/>
</dbReference>
<evidence type="ECO:0000256" key="4">
    <source>
        <dbReference type="ARBA" id="ARBA00022692"/>
    </source>
</evidence>
<dbReference type="AlphaFoldDB" id="A0A1W6YFP6"/>
<evidence type="ECO:0000256" key="5">
    <source>
        <dbReference type="ARBA" id="ARBA00022989"/>
    </source>
</evidence>
<feature type="transmembrane region" description="Helical" evidence="7">
    <location>
        <begin position="99"/>
        <end position="123"/>
    </location>
</feature>
<dbReference type="STRING" id="1416806.CAL12_02430"/>
<dbReference type="SUPFAM" id="SSF161098">
    <property type="entry name" value="MetI-like"/>
    <property type="match status" value="1"/>
</dbReference>
<dbReference type="GO" id="GO:0071916">
    <property type="term" value="F:dipeptide transmembrane transporter activity"/>
    <property type="evidence" value="ECO:0007669"/>
    <property type="project" value="TreeGrafter"/>
</dbReference>
<keyword evidence="6 7" id="KW-0472">Membrane</keyword>
<evidence type="ECO:0000313" key="10">
    <source>
        <dbReference type="Proteomes" id="UP000194151"/>
    </source>
</evidence>
<organism evidence="9 10">
    <name type="scientific">Bordetella genomosp. 8</name>
    <dbReference type="NCBI Taxonomy" id="1416806"/>
    <lineage>
        <taxon>Bacteria</taxon>
        <taxon>Pseudomonadati</taxon>
        <taxon>Pseudomonadota</taxon>
        <taxon>Betaproteobacteria</taxon>
        <taxon>Burkholderiales</taxon>
        <taxon>Alcaligenaceae</taxon>
        <taxon>Bordetella</taxon>
    </lineage>
</organism>
<dbReference type="Pfam" id="PF00528">
    <property type="entry name" value="BPD_transp_1"/>
    <property type="match status" value="1"/>
</dbReference>
<feature type="transmembrane region" description="Helical" evidence="7">
    <location>
        <begin position="242"/>
        <end position="266"/>
    </location>
</feature>
<keyword evidence="4 7" id="KW-0812">Transmembrane</keyword>
<proteinExistence type="inferred from homology"/>
<dbReference type="PANTHER" id="PTHR43163:SF6">
    <property type="entry name" value="DIPEPTIDE TRANSPORT SYSTEM PERMEASE PROTEIN DPPB-RELATED"/>
    <property type="match status" value="1"/>
</dbReference>
<evidence type="ECO:0000313" key="9">
    <source>
        <dbReference type="EMBL" id="ARP79794.1"/>
    </source>
</evidence>
<keyword evidence="2 7" id="KW-0813">Transport</keyword>
<gene>
    <name evidence="9" type="ORF">CAL12_02430</name>
</gene>
<dbReference type="RefSeq" id="WP_086063026.1">
    <property type="nucleotide sequence ID" value="NZ_CP021108.1"/>
</dbReference>
<dbReference type="Proteomes" id="UP000194151">
    <property type="component" value="Chromosome"/>
</dbReference>
<dbReference type="EMBL" id="CP021108">
    <property type="protein sequence ID" value="ARP79794.1"/>
    <property type="molecule type" value="Genomic_DNA"/>
</dbReference>
<sequence length="317" mass="33987">MLFYIARRILYMIPIALAVSLVCFLLIHLAPGDPIAAMVPPDTPPDVVAQVRSDYGLDRSLPVQFGLWLEHVSHGDLGMSITRGRPILPDLIVASGNTLILAVTAGVLGFVLGCVLGGIAGIYRGTWLDRMLLGTAVAGVSVPHYWLGMVLVIIFSVTLHVLPAMGAGPGTSTVWAWDWAHIQFLILPALTLCVIPAGLVTRTVRGLVSDIMSQDYITTLRGKGLRWTGIARHVLLNAAPTVIAVMGLQLANLMGGSILVETVFAWPGTGSMLNDAIFQRDFPTLQAATLVLALFFVVLNLAVDLVQTVIDPRISRT</sequence>
<feature type="transmembrane region" description="Helical" evidence="7">
    <location>
        <begin position="286"/>
        <end position="306"/>
    </location>
</feature>
<evidence type="ECO:0000259" key="8">
    <source>
        <dbReference type="PROSITE" id="PS50928"/>
    </source>
</evidence>